<comment type="similarity">
    <text evidence="1">Belongs to the serpin family.</text>
</comment>
<gene>
    <name evidence="3 5 6" type="ORF">SRAE_2000143400</name>
</gene>
<name>A0A090LF66_STRRB</name>
<protein>
    <submittedName>
        <fullName evidence="3 5">Serpin domain-containing protein</fullName>
    </submittedName>
</protein>
<dbReference type="RefSeq" id="XP_024505968.1">
    <property type="nucleotide sequence ID" value="XM_024652387.1"/>
</dbReference>
<evidence type="ECO:0000313" key="4">
    <source>
        <dbReference type="Proteomes" id="UP000035682"/>
    </source>
</evidence>
<dbReference type="GO" id="GO:0005615">
    <property type="term" value="C:extracellular space"/>
    <property type="evidence" value="ECO:0007669"/>
    <property type="project" value="InterPro"/>
</dbReference>
<dbReference type="WormBase" id="SRAE_2000143400">
    <property type="protein sequence ID" value="SRP07553"/>
    <property type="gene ID" value="WBGene00261639"/>
</dbReference>
<dbReference type="GO" id="GO:0004867">
    <property type="term" value="F:serine-type endopeptidase inhibitor activity"/>
    <property type="evidence" value="ECO:0007669"/>
    <property type="project" value="InterPro"/>
</dbReference>
<reference evidence="5" key="2">
    <citation type="submission" date="2020-12" db="UniProtKB">
        <authorList>
            <consortium name="WormBaseParasite"/>
        </authorList>
    </citation>
    <scope>IDENTIFICATION</scope>
</reference>
<accession>A0A090LF66</accession>
<dbReference type="OrthoDB" id="9518664at2759"/>
<dbReference type="Pfam" id="PF00079">
    <property type="entry name" value="Serpin"/>
    <property type="match status" value="1"/>
</dbReference>
<dbReference type="PANTHER" id="PTHR11461">
    <property type="entry name" value="SERINE PROTEASE INHIBITOR, SERPIN"/>
    <property type="match status" value="1"/>
</dbReference>
<dbReference type="STRING" id="34506.A0A090LF66"/>
<evidence type="ECO:0000313" key="3">
    <source>
        <dbReference type="EMBL" id="CEF66768.1"/>
    </source>
</evidence>
<dbReference type="PANTHER" id="PTHR11461:SF211">
    <property type="entry name" value="GH10112P-RELATED"/>
    <property type="match status" value="1"/>
</dbReference>
<proteinExistence type="inferred from homology"/>
<dbReference type="InterPro" id="IPR023796">
    <property type="entry name" value="Serpin_dom"/>
</dbReference>
<organism evidence="3">
    <name type="scientific">Strongyloides ratti</name>
    <name type="common">Parasitic roundworm</name>
    <dbReference type="NCBI Taxonomy" id="34506"/>
    <lineage>
        <taxon>Eukaryota</taxon>
        <taxon>Metazoa</taxon>
        <taxon>Ecdysozoa</taxon>
        <taxon>Nematoda</taxon>
        <taxon>Chromadorea</taxon>
        <taxon>Rhabditida</taxon>
        <taxon>Tylenchina</taxon>
        <taxon>Panagrolaimomorpha</taxon>
        <taxon>Strongyloidoidea</taxon>
        <taxon>Strongyloididae</taxon>
        <taxon>Strongyloides</taxon>
    </lineage>
</organism>
<dbReference type="WBParaSite" id="SRAE_2000143400.1">
    <property type="protein sequence ID" value="SRAE_2000143400.1"/>
    <property type="gene ID" value="WBGene00261639"/>
</dbReference>
<dbReference type="EMBL" id="LN609529">
    <property type="protein sequence ID" value="CEF66768.1"/>
    <property type="molecule type" value="Genomic_DNA"/>
</dbReference>
<dbReference type="Gene3D" id="2.30.39.10">
    <property type="entry name" value="Alpha-1-antitrypsin, domain 1"/>
    <property type="match status" value="1"/>
</dbReference>
<feature type="domain" description="Serpin" evidence="2">
    <location>
        <begin position="1"/>
        <end position="164"/>
    </location>
</feature>
<sequence>MHKQSYLPYAEDFNFHFIQIPYSDENFSFVILLPKIRNKLKSFLKKVNGKQFLSLLRKSDIAQVNLDIPKFKIESSQNYVQLFKNMGLMTPFKSSEDYSLITSKMLINQIRQKSRIEISERGTGVTKDVFVKMLPLSDLFPIHSKKIAIRVDHPFLFFVLYKEQILLNGIYQ</sequence>
<dbReference type="Proteomes" id="UP000035682">
    <property type="component" value="Unplaced"/>
</dbReference>
<evidence type="ECO:0000259" key="2">
    <source>
        <dbReference type="Pfam" id="PF00079"/>
    </source>
</evidence>
<dbReference type="InterPro" id="IPR042185">
    <property type="entry name" value="Serpin_sf_2"/>
</dbReference>
<dbReference type="GeneID" id="36379133"/>
<keyword evidence="4" id="KW-1185">Reference proteome</keyword>
<dbReference type="SUPFAM" id="SSF56574">
    <property type="entry name" value="Serpins"/>
    <property type="match status" value="1"/>
</dbReference>
<reference evidence="3 4" key="1">
    <citation type="submission" date="2014-09" db="EMBL/GenBank/DDBJ databases">
        <authorList>
            <person name="Martin A.A."/>
        </authorList>
    </citation>
    <scope>NUCLEOTIDE SEQUENCE</scope>
    <source>
        <strain evidence="4">ED321</strain>
        <strain evidence="3">ED321 Heterogonic</strain>
    </source>
</reference>
<evidence type="ECO:0000313" key="5">
    <source>
        <dbReference type="WBParaSite" id="SRAE_2000143400.1"/>
    </source>
</evidence>
<evidence type="ECO:0000256" key="1">
    <source>
        <dbReference type="ARBA" id="ARBA00009500"/>
    </source>
</evidence>
<evidence type="ECO:0000313" key="6">
    <source>
        <dbReference type="WormBase" id="SRAE_2000143400"/>
    </source>
</evidence>
<dbReference type="InterPro" id="IPR036186">
    <property type="entry name" value="Serpin_sf"/>
</dbReference>
<dbReference type="CTD" id="36379133"/>
<dbReference type="AlphaFoldDB" id="A0A090LF66"/>
<dbReference type="InterPro" id="IPR000215">
    <property type="entry name" value="Serpin_fam"/>
</dbReference>
<dbReference type="OMA" id="FHFIQIP"/>